<feature type="region of interest" description="Disordered" evidence="1">
    <location>
        <begin position="116"/>
        <end position="151"/>
    </location>
</feature>
<reference evidence="2 3" key="1">
    <citation type="submission" date="2019-02" db="EMBL/GenBank/DDBJ databases">
        <title>Genome sequencing of the rare red list fungi Dentipellis fragilis.</title>
        <authorList>
            <person name="Buettner E."/>
            <person name="Kellner H."/>
        </authorList>
    </citation>
    <scope>NUCLEOTIDE SEQUENCE [LARGE SCALE GENOMIC DNA]</scope>
    <source>
        <strain evidence="2 3">DSM 105465</strain>
    </source>
</reference>
<accession>A0A4Y9XLU6</accession>
<dbReference type="AlphaFoldDB" id="A0A4Y9XLU6"/>
<name>A0A4Y9XLU6_9AGAM</name>
<gene>
    <name evidence="2" type="ORF">EVG20_g11377</name>
</gene>
<dbReference type="EMBL" id="SEOQ01001732">
    <property type="protein sequence ID" value="TFY50698.1"/>
    <property type="molecule type" value="Genomic_DNA"/>
</dbReference>
<proteinExistence type="predicted"/>
<evidence type="ECO:0000256" key="1">
    <source>
        <dbReference type="SAM" id="MobiDB-lite"/>
    </source>
</evidence>
<organism evidence="2 3">
    <name type="scientific">Dentipellis fragilis</name>
    <dbReference type="NCBI Taxonomy" id="205917"/>
    <lineage>
        <taxon>Eukaryota</taxon>
        <taxon>Fungi</taxon>
        <taxon>Dikarya</taxon>
        <taxon>Basidiomycota</taxon>
        <taxon>Agaricomycotina</taxon>
        <taxon>Agaricomycetes</taxon>
        <taxon>Russulales</taxon>
        <taxon>Hericiaceae</taxon>
        <taxon>Dentipellis</taxon>
    </lineage>
</organism>
<sequence>MPRTRCHCELPFTGHLVFSELDPDADVDVDADLDVDADVAHFLDFDFDFDLVSVLGFGLAFVRSWLSSIVYMSHYDLPPSLIRVPCILITLIRSAYHIRSPTQYYGSVTTSLSHPHPSACLPSPSPSAAPHTQQAGPADPSSAAMSRAGPS</sequence>
<comment type="caution">
    <text evidence="2">The sequence shown here is derived from an EMBL/GenBank/DDBJ whole genome shotgun (WGS) entry which is preliminary data.</text>
</comment>
<protein>
    <submittedName>
        <fullName evidence="2">Uncharacterized protein</fullName>
    </submittedName>
</protein>
<dbReference type="Proteomes" id="UP000298327">
    <property type="component" value="Unassembled WGS sequence"/>
</dbReference>
<keyword evidence="3" id="KW-1185">Reference proteome</keyword>
<feature type="non-terminal residue" evidence="2">
    <location>
        <position position="151"/>
    </location>
</feature>
<feature type="compositionally biased region" description="Low complexity" evidence="1">
    <location>
        <begin position="116"/>
        <end position="131"/>
    </location>
</feature>
<evidence type="ECO:0000313" key="2">
    <source>
        <dbReference type="EMBL" id="TFY50698.1"/>
    </source>
</evidence>
<evidence type="ECO:0000313" key="3">
    <source>
        <dbReference type="Proteomes" id="UP000298327"/>
    </source>
</evidence>